<evidence type="ECO:0000256" key="4">
    <source>
        <dbReference type="ARBA" id="ARBA00023008"/>
    </source>
</evidence>
<dbReference type="Proteomes" id="UP000003111">
    <property type="component" value="Unassembled WGS sequence"/>
</dbReference>
<sequence>MNFAHRACFAVGVLALLLAPLPAAADAALVGSTPTDGSAVVDGAPPIVSFEFSEDVFEGAAFLAVIDPEGTEVSTGDVSVDGRTLQRGYAPTGPGTYTASYRIVSTDGHPVEGSITFTSEGLAVEDDPTSSPQEAPAPAGQDGSITATADSDDASLLQSPLTWAAVALVAATTVVWLLVARRRRPEPEVADVDRA</sequence>
<dbReference type="Gene3D" id="2.60.40.1220">
    <property type="match status" value="1"/>
</dbReference>
<gene>
    <name evidence="9" type="ORF">HMPREF0063_12859</name>
</gene>
<keyword evidence="6" id="KW-0472">Membrane</keyword>
<feature type="signal peptide" evidence="7">
    <location>
        <begin position="1"/>
        <end position="25"/>
    </location>
</feature>
<dbReference type="GO" id="GO:0030313">
    <property type="term" value="C:cell envelope"/>
    <property type="evidence" value="ECO:0007669"/>
    <property type="project" value="UniProtKB-SubCell"/>
</dbReference>
<dbReference type="SUPFAM" id="SSF81296">
    <property type="entry name" value="E set domains"/>
    <property type="match status" value="1"/>
</dbReference>
<dbReference type="PANTHER" id="PTHR34820">
    <property type="entry name" value="INNER MEMBRANE PROTEIN YEBZ"/>
    <property type="match status" value="1"/>
</dbReference>
<dbReference type="eggNOG" id="COG2372">
    <property type="taxonomic scope" value="Bacteria"/>
</dbReference>
<evidence type="ECO:0000313" key="9">
    <source>
        <dbReference type="EMBL" id="EFQ82017.1"/>
    </source>
</evidence>
<reference evidence="9" key="1">
    <citation type="submission" date="2010-08" db="EMBL/GenBank/DDBJ databases">
        <authorList>
            <person name="Muzny D."/>
            <person name="Qin X."/>
            <person name="Buhay C."/>
            <person name="Dugan-Rocha S."/>
            <person name="Ding Y."/>
            <person name="Chen G."/>
            <person name="Hawes A."/>
            <person name="Holder M."/>
            <person name="Jhangiani S."/>
            <person name="Johnson A."/>
            <person name="Khan Z."/>
            <person name="Li Z."/>
            <person name="Liu W."/>
            <person name="Liu X."/>
            <person name="Perez L."/>
            <person name="Shen H."/>
            <person name="Wang Q."/>
            <person name="Watt J."/>
            <person name="Xi L."/>
            <person name="Xin Y."/>
            <person name="Zhou J."/>
            <person name="Deng J."/>
            <person name="Jiang H."/>
            <person name="Liu Y."/>
            <person name="Qu J."/>
            <person name="Song X.-Z."/>
            <person name="Zhang L."/>
            <person name="Villasana D."/>
            <person name="Johnson A."/>
            <person name="Liu J."/>
            <person name="Liyanage D."/>
            <person name="Lorensuhewa L."/>
            <person name="Robinson T."/>
            <person name="Song A."/>
            <person name="Song B.-B."/>
            <person name="Dinh H."/>
            <person name="Thornton R."/>
            <person name="Coyle M."/>
            <person name="Francisco L."/>
            <person name="Jackson L."/>
            <person name="Javaid M."/>
            <person name="Korchina V."/>
            <person name="Kovar C."/>
            <person name="Mata R."/>
            <person name="Mathew T."/>
            <person name="Ngo R."/>
            <person name="Nguyen L."/>
            <person name="Nguyen N."/>
            <person name="Okwuonu G."/>
            <person name="Ongeri F."/>
            <person name="Pham C."/>
            <person name="Simmons D."/>
            <person name="Wilczek-Boney K."/>
            <person name="Hale W."/>
            <person name="Jakkamsetti A."/>
            <person name="Pham P."/>
            <person name="Ruth R."/>
            <person name="San Lucas F."/>
            <person name="Warren J."/>
            <person name="Zhang J."/>
            <person name="Zhao Z."/>
            <person name="Zhou C."/>
            <person name="Zhu D."/>
            <person name="Lee S."/>
            <person name="Bess C."/>
            <person name="Blankenburg K."/>
            <person name="Forbes L."/>
            <person name="Fu Q."/>
            <person name="Gubbala S."/>
            <person name="Hirani K."/>
            <person name="Jayaseelan J.C."/>
            <person name="Lara F."/>
            <person name="Munidasa M."/>
            <person name="Palculict T."/>
            <person name="Patil S."/>
            <person name="Pu L.-L."/>
            <person name="Saada N."/>
            <person name="Tang L."/>
            <person name="Weissenberger G."/>
            <person name="Zhu Y."/>
            <person name="Hemphill L."/>
            <person name="Shang Y."/>
            <person name="Youmans B."/>
            <person name="Ayvaz T."/>
            <person name="Ross M."/>
            <person name="Santibanez J."/>
            <person name="Aqrawi P."/>
            <person name="Gross S."/>
            <person name="Joshi V."/>
            <person name="Fowler G."/>
            <person name="Nazareth L."/>
            <person name="Reid J."/>
            <person name="Worley K."/>
            <person name="Petrosino J."/>
            <person name="Highlander S."/>
            <person name="Gibbs R."/>
        </authorList>
    </citation>
    <scope>NUCLEOTIDE SEQUENCE [LARGE SCALE GENOMIC DNA]</scope>
    <source>
        <strain evidence="9">DSM 15272</strain>
    </source>
</reference>
<proteinExistence type="predicted"/>
<comment type="caution">
    <text evidence="9">The sequence shown here is derived from an EMBL/GenBank/DDBJ whole genome shotgun (WGS) entry which is preliminary data.</text>
</comment>
<dbReference type="Pfam" id="PF04234">
    <property type="entry name" value="CopC"/>
    <property type="match status" value="1"/>
</dbReference>
<protein>
    <submittedName>
        <fullName evidence="9">Copper resistance protein CopC</fullName>
    </submittedName>
</protein>
<feature type="region of interest" description="Disordered" evidence="5">
    <location>
        <begin position="122"/>
        <end position="148"/>
    </location>
</feature>
<accession>E2SFQ0</accession>
<evidence type="ECO:0000313" key="10">
    <source>
        <dbReference type="Proteomes" id="UP000003111"/>
    </source>
</evidence>
<evidence type="ECO:0000256" key="6">
    <source>
        <dbReference type="SAM" id="Phobius"/>
    </source>
</evidence>
<dbReference type="GO" id="GO:0005886">
    <property type="term" value="C:plasma membrane"/>
    <property type="evidence" value="ECO:0007669"/>
    <property type="project" value="TreeGrafter"/>
</dbReference>
<dbReference type="InterPro" id="IPR032694">
    <property type="entry name" value="CopC/D"/>
</dbReference>
<keyword evidence="2" id="KW-0479">Metal-binding</keyword>
<evidence type="ECO:0000259" key="8">
    <source>
        <dbReference type="Pfam" id="PF04234"/>
    </source>
</evidence>
<dbReference type="OrthoDB" id="5242236at2"/>
<keyword evidence="10" id="KW-1185">Reference proteome</keyword>
<evidence type="ECO:0000256" key="5">
    <source>
        <dbReference type="SAM" id="MobiDB-lite"/>
    </source>
</evidence>
<dbReference type="EMBL" id="ACLF03000013">
    <property type="protein sequence ID" value="EFQ82017.1"/>
    <property type="molecule type" value="Genomic_DNA"/>
</dbReference>
<keyword evidence="6" id="KW-0812">Transmembrane</keyword>
<comment type="subcellular location">
    <subcellularLocation>
        <location evidence="1">Cell envelope</location>
    </subcellularLocation>
</comment>
<dbReference type="RefSeq" id="WP_007079066.1">
    <property type="nucleotide sequence ID" value="NZ_CM001024.1"/>
</dbReference>
<dbReference type="InterPro" id="IPR007348">
    <property type="entry name" value="CopC_dom"/>
</dbReference>
<dbReference type="GO" id="GO:0005507">
    <property type="term" value="F:copper ion binding"/>
    <property type="evidence" value="ECO:0007669"/>
    <property type="project" value="InterPro"/>
</dbReference>
<dbReference type="GO" id="GO:0006825">
    <property type="term" value="P:copper ion transport"/>
    <property type="evidence" value="ECO:0007669"/>
    <property type="project" value="InterPro"/>
</dbReference>
<dbReference type="PANTHER" id="PTHR34820:SF4">
    <property type="entry name" value="INNER MEMBRANE PROTEIN YEBZ"/>
    <property type="match status" value="1"/>
</dbReference>
<dbReference type="HOGENOM" id="CLU_087859_1_1_11"/>
<dbReference type="InterPro" id="IPR014756">
    <property type="entry name" value="Ig_E-set"/>
</dbReference>
<keyword evidence="6" id="KW-1133">Transmembrane helix</keyword>
<feature type="chain" id="PRO_5003164309" evidence="7">
    <location>
        <begin position="26"/>
        <end position="195"/>
    </location>
</feature>
<keyword evidence="3 7" id="KW-0732">Signal</keyword>
<keyword evidence="4" id="KW-0186">Copper</keyword>
<evidence type="ECO:0000256" key="2">
    <source>
        <dbReference type="ARBA" id="ARBA00022723"/>
    </source>
</evidence>
<evidence type="ECO:0000256" key="7">
    <source>
        <dbReference type="SAM" id="SignalP"/>
    </source>
</evidence>
<feature type="transmembrane region" description="Helical" evidence="6">
    <location>
        <begin position="161"/>
        <end position="179"/>
    </location>
</feature>
<evidence type="ECO:0000256" key="3">
    <source>
        <dbReference type="ARBA" id="ARBA00022729"/>
    </source>
</evidence>
<evidence type="ECO:0000256" key="1">
    <source>
        <dbReference type="ARBA" id="ARBA00004196"/>
    </source>
</evidence>
<dbReference type="STRING" id="585531.HMPREF0063_12859"/>
<dbReference type="GO" id="GO:0046688">
    <property type="term" value="P:response to copper ion"/>
    <property type="evidence" value="ECO:0007669"/>
    <property type="project" value="InterPro"/>
</dbReference>
<feature type="domain" description="CopC" evidence="8">
    <location>
        <begin position="27"/>
        <end position="118"/>
    </location>
</feature>
<dbReference type="GO" id="GO:0042597">
    <property type="term" value="C:periplasmic space"/>
    <property type="evidence" value="ECO:0007669"/>
    <property type="project" value="InterPro"/>
</dbReference>
<dbReference type="InterPro" id="IPR014755">
    <property type="entry name" value="Cu-Rt/internalin_Ig-like"/>
</dbReference>
<organism evidence="9 10">
    <name type="scientific">Aeromicrobium marinum DSM 15272</name>
    <dbReference type="NCBI Taxonomy" id="585531"/>
    <lineage>
        <taxon>Bacteria</taxon>
        <taxon>Bacillati</taxon>
        <taxon>Actinomycetota</taxon>
        <taxon>Actinomycetes</taxon>
        <taxon>Propionibacteriales</taxon>
        <taxon>Nocardioidaceae</taxon>
        <taxon>Aeromicrobium</taxon>
    </lineage>
</organism>
<name>E2SFQ0_9ACTN</name>
<dbReference type="AlphaFoldDB" id="E2SFQ0"/>